<comment type="subcellular location">
    <subcellularLocation>
        <location evidence="1">Bacterial flagellum</location>
    </subcellularLocation>
</comment>
<evidence type="ECO:0000256" key="2">
    <source>
        <dbReference type="ARBA" id="ARBA00005709"/>
    </source>
</evidence>
<dbReference type="PANTHER" id="PTHR42792:SF2">
    <property type="entry name" value="FLAGELLIN"/>
    <property type="match status" value="1"/>
</dbReference>
<dbReference type="AlphaFoldDB" id="A0A7Y3XC10"/>
<dbReference type="PANTHER" id="PTHR42792">
    <property type="entry name" value="FLAGELLIN"/>
    <property type="match status" value="1"/>
</dbReference>
<keyword evidence="3" id="KW-0975">Bacterial flagellum</keyword>
<evidence type="ECO:0000256" key="1">
    <source>
        <dbReference type="ARBA" id="ARBA00004365"/>
    </source>
</evidence>
<comment type="caution">
    <text evidence="5">The sequence shown here is derived from an EMBL/GenBank/DDBJ whole genome shotgun (WGS) entry which is preliminary data.</text>
</comment>
<dbReference type="SUPFAM" id="SSF64518">
    <property type="entry name" value="Phase 1 flagellin"/>
    <property type="match status" value="1"/>
</dbReference>
<comment type="similarity">
    <text evidence="2">Belongs to the bacterial flagellin family.</text>
</comment>
<reference evidence="5 6" key="2">
    <citation type="submission" date="2020-06" db="EMBL/GenBank/DDBJ databases">
        <title>Halomonas songnenensis sp. nov., a moderately halophilic bacterium isolated from saline and alkaline soils.</title>
        <authorList>
            <person name="Jiang J."/>
            <person name="Pan Y."/>
        </authorList>
    </citation>
    <scope>NUCLEOTIDE SEQUENCE [LARGE SCALE GENOMIC DNA]</scope>
    <source>
        <strain evidence="5 6">TBZ9</strain>
    </source>
</reference>
<dbReference type="Gene3D" id="2.170.280.10">
    <property type="entry name" value="f41 fragment of flagellin, middle domain"/>
    <property type="match status" value="1"/>
</dbReference>
<dbReference type="InterPro" id="IPR001492">
    <property type="entry name" value="Flagellin"/>
</dbReference>
<dbReference type="InterPro" id="IPR046358">
    <property type="entry name" value="Flagellin_C"/>
</dbReference>
<proteinExistence type="inferred from homology"/>
<sequence>MAVTRHFAADLSSTDGSTLNVKASESGGVIQAGFSTPTSVSTISFDTADLNVSSLGLSTGDARLLDYRFSSGGYYVEDASGVKPTYTKVSFSITADDTTTVDVDVSQEVGAAPQSFSSVERIYGDSVITLDQSNVEINYTEENEDGSFRTYSDALRQDDDGNYFMRLSNDSDQDSFRKATLVDNVTSDTTLLQVSQGASEVLIYYEFSFSGNTDADLNQAISGEKRTVLNITADADEIRIKQPNNPLSVLDDAIQSVDEQRSLLGATQNRVESRIEGLNTARMNSAATRSRIMDADYAQESAAMARAQILQQAGNSVLAKANLRPESVLNLLG</sequence>
<dbReference type="Gene3D" id="1.20.1330.10">
    <property type="entry name" value="f41 fragment of flagellin, N-terminal domain"/>
    <property type="match status" value="1"/>
</dbReference>
<organism evidence="5 6">
    <name type="scientific">Vreelandella azerica</name>
    <dbReference type="NCBI Taxonomy" id="2732867"/>
    <lineage>
        <taxon>Bacteria</taxon>
        <taxon>Pseudomonadati</taxon>
        <taxon>Pseudomonadota</taxon>
        <taxon>Gammaproteobacteria</taxon>
        <taxon>Oceanospirillales</taxon>
        <taxon>Halomonadaceae</taxon>
        <taxon>Vreelandella</taxon>
    </lineage>
</organism>
<dbReference type="RefSeq" id="WP_171703267.1">
    <property type="nucleotide sequence ID" value="NZ_JABFHI010000010.1"/>
</dbReference>
<dbReference type="Gene3D" id="6.10.10.10">
    <property type="entry name" value="Flagellar export chaperone, C-terminal domain"/>
    <property type="match status" value="1"/>
</dbReference>
<dbReference type="GO" id="GO:0009288">
    <property type="term" value="C:bacterial-type flagellum"/>
    <property type="evidence" value="ECO:0007669"/>
    <property type="project" value="UniProtKB-SubCell"/>
</dbReference>
<dbReference type="InterPro" id="IPR042187">
    <property type="entry name" value="Flagellin_C_sub2"/>
</dbReference>
<dbReference type="Proteomes" id="UP000588806">
    <property type="component" value="Unassembled WGS sequence"/>
</dbReference>
<evidence type="ECO:0000259" key="4">
    <source>
        <dbReference type="Pfam" id="PF00700"/>
    </source>
</evidence>
<dbReference type="GO" id="GO:0005198">
    <property type="term" value="F:structural molecule activity"/>
    <property type="evidence" value="ECO:0007669"/>
    <property type="project" value="InterPro"/>
</dbReference>
<name>A0A7Y3XC10_9GAMM</name>
<evidence type="ECO:0000256" key="3">
    <source>
        <dbReference type="ARBA" id="ARBA00023143"/>
    </source>
</evidence>
<gene>
    <name evidence="5" type="ORF">HLB35_15485</name>
</gene>
<dbReference type="EMBL" id="JABFHI010000010">
    <property type="protein sequence ID" value="NOG32805.1"/>
    <property type="molecule type" value="Genomic_DNA"/>
</dbReference>
<accession>A0A7Y3XC10</accession>
<evidence type="ECO:0000313" key="5">
    <source>
        <dbReference type="EMBL" id="NOG32805.1"/>
    </source>
</evidence>
<keyword evidence="6" id="KW-1185">Reference proteome</keyword>
<protein>
    <recommendedName>
        <fullName evidence="4">Flagellin C-terminal domain-containing protein</fullName>
    </recommendedName>
</protein>
<dbReference type="Pfam" id="PF00700">
    <property type="entry name" value="Flagellin_C"/>
    <property type="match status" value="1"/>
</dbReference>
<feature type="domain" description="Flagellin C-terminal" evidence="4">
    <location>
        <begin position="248"/>
        <end position="332"/>
    </location>
</feature>
<evidence type="ECO:0000313" key="6">
    <source>
        <dbReference type="Proteomes" id="UP000588806"/>
    </source>
</evidence>
<dbReference type="Gene3D" id="2.30.220.10">
    <property type="entry name" value="f41 fragment of flagellin, C-terminal domain"/>
    <property type="match status" value="1"/>
</dbReference>
<reference evidence="5 6" key="1">
    <citation type="submission" date="2020-05" db="EMBL/GenBank/DDBJ databases">
        <authorList>
            <person name="Ruan W."/>
            <person name="Jeon C.O."/>
            <person name="Chun B.H."/>
        </authorList>
    </citation>
    <scope>NUCLEOTIDE SEQUENCE [LARGE SCALE GENOMIC DNA]</scope>
    <source>
        <strain evidence="5 6">TBZ9</strain>
    </source>
</reference>